<name>A0AA38HLU6_9CUCU</name>
<comment type="caution">
    <text evidence="4">The sequence shown here is derived from an EMBL/GenBank/DDBJ whole genome shotgun (WGS) entry which is preliminary data.</text>
</comment>
<dbReference type="SUPFAM" id="SSF50249">
    <property type="entry name" value="Nucleic acid-binding proteins"/>
    <property type="match status" value="1"/>
</dbReference>
<sequence>MDALQLKADYLEGIGDTLDLVVIGATKGQGKRTGVYGNFLLACYNPTSEQYETICKVNKSLIGGAVALKFSSAGDWAL</sequence>
<keyword evidence="2" id="KW-0436">Ligase</keyword>
<organism evidence="4 5">
    <name type="scientific">Zophobas morio</name>
    <dbReference type="NCBI Taxonomy" id="2755281"/>
    <lineage>
        <taxon>Eukaryota</taxon>
        <taxon>Metazoa</taxon>
        <taxon>Ecdysozoa</taxon>
        <taxon>Arthropoda</taxon>
        <taxon>Hexapoda</taxon>
        <taxon>Insecta</taxon>
        <taxon>Pterygota</taxon>
        <taxon>Neoptera</taxon>
        <taxon>Endopterygota</taxon>
        <taxon>Coleoptera</taxon>
        <taxon>Polyphaga</taxon>
        <taxon>Cucujiformia</taxon>
        <taxon>Tenebrionidae</taxon>
        <taxon>Zophobas</taxon>
    </lineage>
</organism>
<accession>A0AA38HLU6</accession>
<dbReference type="EMBL" id="JALNTZ010000185">
    <property type="protein sequence ID" value="KAJ3636362.1"/>
    <property type="molecule type" value="Genomic_DNA"/>
</dbReference>
<evidence type="ECO:0000256" key="1">
    <source>
        <dbReference type="ARBA" id="ARBA00007572"/>
    </source>
</evidence>
<evidence type="ECO:0000259" key="3">
    <source>
        <dbReference type="PROSITE" id="PS50160"/>
    </source>
</evidence>
<protein>
    <recommendedName>
        <fullName evidence="3">ATP-dependent DNA ligase family profile domain-containing protein</fullName>
    </recommendedName>
</protein>
<dbReference type="InterPro" id="IPR012310">
    <property type="entry name" value="DNA_ligase_ATP-dep_cent"/>
</dbReference>
<gene>
    <name evidence="4" type="ORF">Zmor_004473</name>
</gene>
<dbReference type="InterPro" id="IPR050191">
    <property type="entry name" value="ATP-dep_DNA_ligase"/>
</dbReference>
<evidence type="ECO:0000313" key="4">
    <source>
        <dbReference type="EMBL" id="KAJ3636362.1"/>
    </source>
</evidence>
<comment type="similarity">
    <text evidence="1">Belongs to the ATP-dependent DNA ligase family.</text>
</comment>
<keyword evidence="5" id="KW-1185">Reference proteome</keyword>
<dbReference type="GO" id="GO:0006310">
    <property type="term" value="P:DNA recombination"/>
    <property type="evidence" value="ECO:0007669"/>
    <property type="project" value="InterPro"/>
</dbReference>
<dbReference type="InterPro" id="IPR012340">
    <property type="entry name" value="NA-bd_OB-fold"/>
</dbReference>
<dbReference type="GO" id="GO:0005524">
    <property type="term" value="F:ATP binding"/>
    <property type="evidence" value="ECO:0007669"/>
    <property type="project" value="InterPro"/>
</dbReference>
<dbReference type="Proteomes" id="UP001168821">
    <property type="component" value="Unassembled WGS sequence"/>
</dbReference>
<reference evidence="4" key="1">
    <citation type="journal article" date="2023" name="G3 (Bethesda)">
        <title>Whole genome assemblies of Zophobas morio and Tenebrio molitor.</title>
        <authorList>
            <person name="Kaur S."/>
            <person name="Stinson S.A."/>
            <person name="diCenzo G.C."/>
        </authorList>
    </citation>
    <scope>NUCLEOTIDE SEQUENCE</scope>
    <source>
        <strain evidence="4">QUZm001</strain>
    </source>
</reference>
<dbReference type="PANTHER" id="PTHR45674:SF4">
    <property type="entry name" value="DNA LIGASE 1"/>
    <property type="match status" value="1"/>
</dbReference>
<dbReference type="GO" id="GO:0006281">
    <property type="term" value="P:DNA repair"/>
    <property type="evidence" value="ECO:0007669"/>
    <property type="project" value="InterPro"/>
</dbReference>
<dbReference type="GO" id="GO:0006273">
    <property type="term" value="P:lagging strand elongation"/>
    <property type="evidence" value="ECO:0007669"/>
    <property type="project" value="TreeGrafter"/>
</dbReference>
<dbReference type="GO" id="GO:0003910">
    <property type="term" value="F:DNA ligase (ATP) activity"/>
    <property type="evidence" value="ECO:0007669"/>
    <property type="project" value="InterPro"/>
</dbReference>
<proteinExistence type="inferred from homology"/>
<evidence type="ECO:0000256" key="2">
    <source>
        <dbReference type="ARBA" id="ARBA00022598"/>
    </source>
</evidence>
<dbReference type="AlphaFoldDB" id="A0AA38HLU6"/>
<dbReference type="Gene3D" id="2.40.50.140">
    <property type="entry name" value="Nucleic acid-binding proteins"/>
    <property type="match status" value="1"/>
</dbReference>
<feature type="domain" description="ATP-dependent DNA ligase family profile" evidence="3">
    <location>
        <begin position="1"/>
        <end position="45"/>
    </location>
</feature>
<dbReference type="PANTHER" id="PTHR45674">
    <property type="entry name" value="DNA LIGASE 1/3 FAMILY MEMBER"/>
    <property type="match status" value="1"/>
</dbReference>
<dbReference type="PROSITE" id="PS50160">
    <property type="entry name" value="DNA_LIGASE_A3"/>
    <property type="match status" value="1"/>
</dbReference>
<evidence type="ECO:0000313" key="5">
    <source>
        <dbReference type="Proteomes" id="UP001168821"/>
    </source>
</evidence>
<dbReference type="GO" id="GO:0005634">
    <property type="term" value="C:nucleus"/>
    <property type="evidence" value="ECO:0007669"/>
    <property type="project" value="TreeGrafter"/>
</dbReference>
<dbReference type="GO" id="GO:0005739">
    <property type="term" value="C:mitochondrion"/>
    <property type="evidence" value="ECO:0007669"/>
    <property type="project" value="TreeGrafter"/>
</dbReference>